<evidence type="ECO:0000313" key="2">
    <source>
        <dbReference type="Proteomes" id="UP000198403"/>
    </source>
</evidence>
<dbReference type="EMBL" id="FZNO01000063">
    <property type="protein sequence ID" value="SNS00169.1"/>
    <property type="molecule type" value="Genomic_DNA"/>
</dbReference>
<evidence type="ECO:0000313" key="1">
    <source>
        <dbReference type="EMBL" id="SNS00169.1"/>
    </source>
</evidence>
<sequence>MVPVRRLADGSFLSVMGTPAENVRHGQARAAGR</sequence>
<gene>
    <name evidence="1" type="ORF">SAMN06272737_1636</name>
</gene>
<dbReference type="Proteomes" id="UP000198403">
    <property type="component" value="Unassembled WGS sequence"/>
</dbReference>
<proteinExistence type="predicted"/>
<feature type="non-terminal residue" evidence="1">
    <location>
        <position position="33"/>
    </location>
</feature>
<protein>
    <submittedName>
        <fullName evidence="1">Uncharacterized protein</fullName>
    </submittedName>
</protein>
<keyword evidence="2" id="KW-1185">Reference proteome</keyword>
<name>A0A239AXE8_9ACTN</name>
<organism evidence="1 2">
    <name type="scientific">Blastococcus mobilis</name>
    <dbReference type="NCBI Taxonomy" id="1938746"/>
    <lineage>
        <taxon>Bacteria</taxon>
        <taxon>Bacillati</taxon>
        <taxon>Actinomycetota</taxon>
        <taxon>Actinomycetes</taxon>
        <taxon>Geodermatophilales</taxon>
        <taxon>Geodermatophilaceae</taxon>
        <taxon>Blastococcus</taxon>
    </lineage>
</organism>
<reference evidence="1 2" key="1">
    <citation type="submission" date="2017-06" db="EMBL/GenBank/DDBJ databases">
        <authorList>
            <person name="Kim H.J."/>
            <person name="Triplett B.A."/>
        </authorList>
    </citation>
    <scope>NUCLEOTIDE SEQUENCE [LARGE SCALE GENOMIC DNA]</scope>
    <source>
        <strain evidence="1 2">DSM 44272</strain>
    </source>
</reference>
<accession>A0A239AXE8</accession>
<dbReference type="AlphaFoldDB" id="A0A239AXE8"/>